<keyword evidence="5" id="KW-0378">Hydrolase</keyword>
<evidence type="ECO:0000259" key="4">
    <source>
        <dbReference type="Pfam" id="PF01420"/>
    </source>
</evidence>
<evidence type="ECO:0000313" key="5">
    <source>
        <dbReference type="EMBL" id="MBE0401797.1"/>
    </source>
</evidence>
<evidence type="ECO:0000256" key="2">
    <source>
        <dbReference type="ARBA" id="ARBA00022747"/>
    </source>
</evidence>
<feature type="domain" description="Type I restriction modification DNA specificity" evidence="4">
    <location>
        <begin position="268"/>
        <end position="419"/>
    </location>
</feature>
<proteinExistence type="inferred from homology"/>
<dbReference type="InterPro" id="IPR052021">
    <property type="entry name" value="Type-I_RS_S_subunit"/>
</dbReference>
<feature type="domain" description="Type I restriction modification DNA specificity" evidence="4">
    <location>
        <begin position="4"/>
        <end position="186"/>
    </location>
</feature>
<dbReference type="PANTHER" id="PTHR30408:SF13">
    <property type="entry name" value="TYPE I RESTRICTION ENZYME HINDI SPECIFICITY SUBUNIT"/>
    <property type="match status" value="1"/>
</dbReference>
<evidence type="ECO:0000313" key="6">
    <source>
        <dbReference type="Proteomes" id="UP001645039"/>
    </source>
</evidence>
<dbReference type="EMBL" id="RRZD01000027">
    <property type="protein sequence ID" value="MBE0401797.1"/>
    <property type="molecule type" value="Genomic_DNA"/>
</dbReference>
<dbReference type="InterPro" id="IPR044946">
    <property type="entry name" value="Restrct_endonuc_typeI_TRD_sf"/>
</dbReference>
<dbReference type="SUPFAM" id="SSF116734">
    <property type="entry name" value="DNA methylase specificity domain"/>
    <property type="match status" value="2"/>
</dbReference>
<gene>
    <name evidence="5" type="ORF">EI168_17075</name>
</gene>
<dbReference type="PANTHER" id="PTHR30408">
    <property type="entry name" value="TYPE-1 RESTRICTION ENZYME ECOKI SPECIFICITY PROTEIN"/>
    <property type="match status" value="1"/>
</dbReference>
<keyword evidence="3" id="KW-0238">DNA-binding</keyword>
<evidence type="ECO:0000256" key="3">
    <source>
        <dbReference type="ARBA" id="ARBA00023125"/>
    </source>
</evidence>
<protein>
    <submittedName>
        <fullName evidence="5">Restriction endonuclease subunit S</fullName>
    </submittedName>
</protein>
<keyword evidence="6" id="KW-1185">Reference proteome</keyword>
<reference evidence="5 6" key="1">
    <citation type="submission" date="2020-07" db="EMBL/GenBank/DDBJ databases">
        <title>Halophilic bacteria isolated from french cheeses.</title>
        <authorList>
            <person name="Kothe C.I."/>
            <person name="Farah-Kraiem B."/>
            <person name="Renault P."/>
            <person name="Dridi B."/>
        </authorList>
    </citation>
    <scope>NUCLEOTIDE SEQUENCE [LARGE SCALE GENOMIC DNA]</scope>
    <source>
        <strain evidence="5 6">FME1</strain>
    </source>
</reference>
<dbReference type="GO" id="GO:0004519">
    <property type="term" value="F:endonuclease activity"/>
    <property type="evidence" value="ECO:0007669"/>
    <property type="project" value="UniProtKB-KW"/>
</dbReference>
<organism evidence="5 6">
    <name type="scientific">Halomonas casei</name>
    <dbReference type="NCBI Taxonomy" id="2742613"/>
    <lineage>
        <taxon>Bacteria</taxon>
        <taxon>Pseudomonadati</taxon>
        <taxon>Pseudomonadota</taxon>
        <taxon>Gammaproteobacteria</taxon>
        <taxon>Oceanospirillales</taxon>
        <taxon>Halomonadaceae</taxon>
        <taxon>Halomonas</taxon>
    </lineage>
</organism>
<name>A0ABR9F7Q7_9GAMM</name>
<keyword evidence="5" id="KW-0540">Nuclease</keyword>
<accession>A0ABR9F7Q7</accession>
<keyword evidence="2" id="KW-0680">Restriction system</keyword>
<dbReference type="Pfam" id="PF01420">
    <property type="entry name" value="Methylase_S"/>
    <property type="match status" value="2"/>
</dbReference>
<comment type="caution">
    <text evidence="5">The sequence shown here is derived from an EMBL/GenBank/DDBJ whole genome shotgun (WGS) entry which is preliminary data.</text>
</comment>
<dbReference type="InterPro" id="IPR000055">
    <property type="entry name" value="Restrct_endonuc_typeI_TRD"/>
</dbReference>
<evidence type="ECO:0000256" key="1">
    <source>
        <dbReference type="ARBA" id="ARBA00010923"/>
    </source>
</evidence>
<dbReference type="CDD" id="cd17289">
    <property type="entry name" value="RMtype1_S_BamJRS5ORF1993P-TRD1-CR1_like"/>
    <property type="match status" value="1"/>
</dbReference>
<dbReference type="CDD" id="cd17278">
    <property type="entry name" value="RMtype1_S_LdeBORF1052P-TRD2-CR2"/>
    <property type="match status" value="1"/>
</dbReference>
<sequence length="479" mass="52944">MSCNWPSVRLGELTDITSSKRIKRADYVTSGVPFFRSKEVIERSKGNDISTELFISEEQFSVIRDKFGAPEAGDILLTSVGTLGVPYQVRSTDRFYFKDGNLTWLRKFKESVLPEYVLYWLRSPVAQRKLDEVSIGSTQRALTIVALKSVEIHLPPKAVQARIVDMAMSLDQKLETNRNINQTLEQMAQAIFKSWFVDFEPVKAKNAALEAGGSDEDALLAAMQAISGKGEAELTRFQAEQPEQYAELRATAELFPSAMQDSELGEIPEGWRSGSLSDICDFQNGYAFKSKDWSDSGFAVVKIGSVKPEFVDLQSCSYVQENTVTGLERFELHAGDLLVGMTGYPGETGLVPISDNRIFLNQRVGRLRPKQQYHNALAYCGVRAPAFKQYIEGQAHGSAQANVSGKAIQQYALAIPTDSIANRFAGQVEPLLKQKLLFNAESSTLSEIRDTLLPKLLSGELSLSDANDLITEAAEPANV</sequence>
<dbReference type="Proteomes" id="UP001645039">
    <property type="component" value="Unassembled WGS sequence"/>
</dbReference>
<dbReference type="RefSeq" id="WP_192536271.1">
    <property type="nucleotide sequence ID" value="NZ_RRZD01000027.1"/>
</dbReference>
<comment type="similarity">
    <text evidence="1">Belongs to the type-I restriction system S methylase family.</text>
</comment>
<keyword evidence="5" id="KW-0255">Endonuclease</keyword>
<dbReference type="Gene3D" id="3.90.220.20">
    <property type="entry name" value="DNA methylase specificity domains"/>
    <property type="match status" value="2"/>
</dbReference>